<protein>
    <submittedName>
        <fullName evidence="1">Uncharacterized protein</fullName>
    </submittedName>
</protein>
<comment type="caution">
    <text evidence="1">The sequence shown here is derived from an EMBL/GenBank/DDBJ whole genome shotgun (WGS) entry which is preliminary data.</text>
</comment>
<gene>
    <name evidence="1" type="ORF">PIB30_049665</name>
</gene>
<dbReference type="Proteomes" id="UP001341840">
    <property type="component" value="Unassembled WGS sequence"/>
</dbReference>
<proteinExistence type="predicted"/>
<evidence type="ECO:0000313" key="2">
    <source>
        <dbReference type="Proteomes" id="UP001341840"/>
    </source>
</evidence>
<organism evidence="1 2">
    <name type="scientific">Stylosanthes scabra</name>
    <dbReference type="NCBI Taxonomy" id="79078"/>
    <lineage>
        <taxon>Eukaryota</taxon>
        <taxon>Viridiplantae</taxon>
        <taxon>Streptophyta</taxon>
        <taxon>Embryophyta</taxon>
        <taxon>Tracheophyta</taxon>
        <taxon>Spermatophyta</taxon>
        <taxon>Magnoliopsida</taxon>
        <taxon>eudicotyledons</taxon>
        <taxon>Gunneridae</taxon>
        <taxon>Pentapetalae</taxon>
        <taxon>rosids</taxon>
        <taxon>fabids</taxon>
        <taxon>Fabales</taxon>
        <taxon>Fabaceae</taxon>
        <taxon>Papilionoideae</taxon>
        <taxon>50 kb inversion clade</taxon>
        <taxon>dalbergioids sensu lato</taxon>
        <taxon>Dalbergieae</taxon>
        <taxon>Pterocarpus clade</taxon>
        <taxon>Stylosanthes</taxon>
    </lineage>
</organism>
<name>A0ABU6TH51_9FABA</name>
<evidence type="ECO:0000313" key="1">
    <source>
        <dbReference type="EMBL" id="MED6148071.1"/>
    </source>
</evidence>
<keyword evidence="2" id="KW-1185">Reference proteome</keyword>
<sequence length="212" mass="23382">MGRTSFVDSQASIIRKYGLDASKKVNKIYSRVLVAVVSSGVKYDCFTVKSDEDLQVFFHCRQQYLEVRTTELYVEIEDEGASSGGSTPHPQSVHVGVTHVLLPLRGLLQWRAHPHLHLHRSVMQIWIHSLLVEEALRCNDSSEEPILLEGDSDDDGGTISVARDVPSSSRMQEYPPHFSTLNLELGSGVGPIDGDSRTGVHGSHGSNVTTEF</sequence>
<reference evidence="1 2" key="1">
    <citation type="journal article" date="2023" name="Plants (Basel)">
        <title>Bridging the Gap: Combining Genomics and Transcriptomics Approaches to Understand Stylosanthes scabra, an Orphan Legume from the Brazilian Caatinga.</title>
        <authorList>
            <person name="Ferreira-Neto J.R.C."/>
            <person name="da Silva M.D."/>
            <person name="Binneck E."/>
            <person name="de Melo N.F."/>
            <person name="da Silva R.H."/>
            <person name="de Melo A.L.T.M."/>
            <person name="Pandolfi V."/>
            <person name="Bustamante F.O."/>
            <person name="Brasileiro-Vidal A.C."/>
            <person name="Benko-Iseppon A.M."/>
        </authorList>
    </citation>
    <scope>NUCLEOTIDE SEQUENCE [LARGE SCALE GENOMIC DNA]</scope>
    <source>
        <tissue evidence="1">Leaves</tissue>
    </source>
</reference>
<accession>A0ABU6TH51</accession>
<dbReference type="EMBL" id="JASCZI010090956">
    <property type="protein sequence ID" value="MED6148071.1"/>
    <property type="molecule type" value="Genomic_DNA"/>
</dbReference>